<organism evidence="1 2">
    <name type="scientific">Paraglomus occultum</name>
    <dbReference type="NCBI Taxonomy" id="144539"/>
    <lineage>
        <taxon>Eukaryota</taxon>
        <taxon>Fungi</taxon>
        <taxon>Fungi incertae sedis</taxon>
        <taxon>Mucoromycota</taxon>
        <taxon>Glomeromycotina</taxon>
        <taxon>Glomeromycetes</taxon>
        <taxon>Paraglomerales</taxon>
        <taxon>Paraglomeraceae</taxon>
        <taxon>Paraglomus</taxon>
    </lineage>
</organism>
<proteinExistence type="predicted"/>
<name>A0A9N9H1Q3_9GLOM</name>
<protein>
    <submittedName>
        <fullName evidence="1">8955_t:CDS:1</fullName>
    </submittedName>
</protein>
<dbReference type="AlphaFoldDB" id="A0A9N9H1Q3"/>
<comment type="caution">
    <text evidence="1">The sequence shown here is derived from an EMBL/GenBank/DDBJ whole genome shotgun (WGS) entry which is preliminary data.</text>
</comment>
<dbReference type="EMBL" id="CAJVPJ010003501">
    <property type="protein sequence ID" value="CAG8640824.1"/>
    <property type="molecule type" value="Genomic_DNA"/>
</dbReference>
<evidence type="ECO:0000313" key="2">
    <source>
        <dbReference type="Proteomes" id="UP000789572"/>
    </source>
</evidence>
<reference evidence="1" key="1">
    <citation type="submission" date="2021-06" db="EMBL/GenBank/DDBJ databases">
        <authorList>
            <person name="Kallberg Y."/>
            <person name="Tangrot J."/>
            <person name="Rosling A."/>
        </authorList>
    </citation>
    <scope>NUCLEOTIDE SEQUENCE</scope>
    <source>
        <strain evidence="1">IA702</strain>
    </source>
</reference>
<keyword evidence="2" id="KW-1185">Reference proteome</keyword>
<sequence>QKSSLTFKSHNSPPIQLVAEGDDIFIEFNGSRQQVIIGDSIVFGCKIEVWDNMRLKLKEEIQILLEFLEVKQKKIQELLLLINNDSGTSPDTSPSSSGTATYTLTTTSSYSIICNSQLPIQWKLGEKMQSLELAQLAQAPIKSYVTPVVTDVQQAAILYQHAWNALRLRSQNLPMQDKYIITTDAHGQAYLQRAAAIL</sequence>
<evidence type="ECO:0000313" key="1">
    <source>
        <dbReference type="EMBL" id="CAG8640824.1"/>
    </source>
</evidence>
<gene>
    <name evidence="1" type="ORF">POCULU_LOCUS9410</name>
</gene>
<accession>A0A9N9H1Q3</accession>
<feature type="non-terminal residue" evidence="1">
    <location>
        <position position="1"/>
    </location>
</feature>
<dbReference type="Proteomes" id="UP000789572">
    <property type="component" value="Unassembled WGS sequence"/>
</dbReference>